<dbReference type="InterPro" id="IPR000587">
    <property type="entry name" value="Creatinase_N"/>
</dbReference>
<dbReference type="InterPro" id="IPR000994">
    <property type="entry name" value="Pept_M24"/>
</dbReference>
<reference evidence="7" key="1">
    <citation type="journal article" date="2022" name="bioRxiv">
        <title>Thiovibrio frasassiensisgen. nov., sp. nov., an autotrophic, elemental sulfur disproportionating bacterium isolated from sulfidic karst sediment, and proposal of Thiovibrionaceae fam. nov.</title>
        <authorList>
            <person name="Aronson H."/>
            <person name="Thomas C."/>
            <person name="Bhattacharyya M."/>
            <person name="Eckstein S."/>
            <person name="Jensen S."/>
            <person name="Barco R."/>
            <person name="Macalady J."/>
            <person name="Amend J."/>
        </authorList>
    </citation>
    <scope>NUCLEOTIDE SEQUENCE</scope>
    <source>
        <strain evidence="7">RS19-109</strain>
    </source>
</reference>
<feature type="domain" description="Peptidase M24" evidence="5">
    <location>
        <begin position="147"/>
        <end position="348"/>
    </location>
</feature>
<dbReference type="GO" id="GO:0046872">
    <property type="term" value="F:metal ion binding"/>
    <property type="evidence" value="ECO:0007669"/>
    <property type="project" value="UniProtKB-KW"/>
</dbReference>
<evidence type="ECO:0000259" key="5">
    <source>
        <dbReference type="Pfam" id="PF00557"/>
    </source>
</evidence>
<accession>A0A9X4RPK3</accession>
<organism evidence="7 8">
    <name type="scientific">Thiovibrio frasassiensis</name>
    <dbReference type="NCBI Taxonomy" id="2984131"/>
    <lineage>
        <taxon>Bacteria</taxon>
        <taxon>Pseudomonadati</taxon>
        <taxon>Thermodesulfobacteriota</taxon>
        <taxon>Desulfobulbia</taxon>
        <taxon>Desulfobulbales</taxon>
        <taxon>Thiovibrionaceae</taxon>
        <taxon>Thiovibrio</taxon>
    </lineage>
</organism>
<evidence type="ECO:0000256" key="4">
    <source>
        <dbReference type="ARBA" id="ARBA00023049"/>
    </source>
</evidence>
<keyword evidence="1" id="KW-0645">Protease</keyword>
<dbReference type="Gene3D" id="3.90.230.10">
    <property type="entry name" value="Creatinase/methionine aminopeptidase superfamily"/>
    <property type="match status" value="1"/>
</dbReference>
<dbReference type="SUPFAM" id="SSF55920">
    <property type="entry name" value="Creatinase/aminopeptidase"/>
    <property type="match status" value="1"/>
</dbReference>
<dbReference type="SUPFAM" id="SSF53092">
    <property type="entry name" value="Creatinase/prolidase N-terminal domain"/>
    <property type="match status" value="1"/>
</dbReference>
<dbReference type="InterPro" id="IPR050659">
    <property type="entry name" value="Peptidase_M24B"/>
</dbReference>
<comment type="caution">
    <text evidence="7">The sequence shown here is derived from an EMBL/GenBank/DDBJ whole genome shotgun (WGS) entry which is preliminary data.</text>
</comment>
<keyword evidence="8" id="KW-1185">Reference proteome</keyword>
<feature type="domain" description="Creatinase N-terminal" evidence="6">
    <location>
        <begin position="6"/>
        <end position="138"/>
    </location>
</feature>
<name>A0A9X4RPK3_9BACT</name>
<dbReference type="InterPro" id="IPR036005">
    <property type="entry name" value="Creatinase/aminopeptidase-like"/>
</dbReference>
<dbReference type="Gene3D" id="3.40.350.10">
    <property type="entry name" value="Creatinase/prolidase N-terminal domain"/>
    <property type="match status" value="1"/>
</dbReference>
<evidence type="ECO:0000256" key="2">
    <source>
        <dbReference type="ARBA" id="ARBA00022723"/>
    </source>
</evidence>
<dbReference type="PROSITE" id="PS00491">
    <property type="entry name" value="PROLINE_PEPTIDASE"/>
    <property type="match status" value="1"/>
</dbReference>
<evidence type="ECO:0000313" key="7">
    <source>
        <dbReference type="EMBL" id="MDG4475342.1"/>
    </source>
</evidence>
<dbReference type="Pfam" id="PF01321">
    <property type="entry name" value="Creatinase_N"/>
    <property type="match status" value="1"/>
</dbReference>
<keyword evidence="3" id="KW-0378">Hydrolase</keyword>
<protein>
    <submittedName>
        <fullName evidence="7">Xaa-Pro peptidase family protein</fullName>
    </submittedName>
</protein>
<dbReference type="PRINTS" id="PR00599">
    <property type="entry name" value="MAPEPTIDASE"/>
</dbReference>
<sequence>MREAFARIRRRLKRRQLDAILVTQPENRRYLSGYTARDHAINESAGVLLIPSEGEPYLLTDSRFSLQAEQEAAGFRVKLYPRGLFPLLRLLLKRHRIKRLAFESHYFLHSTSQTLAKLADSLKVELEPLTGFIEELRLEKDAAELARIERAVLLNEAVFQEIYRTLRPGRTEKEVAQAIENTMRLKGAERPSFETIVASGPNAALPHAVPSDRPLATGETIVIDMGLVLDGYCSDMTRTVVLGTPDEKTVALFRLVRKAQLAGLNSLRAGISGMAVDKIARSVIERAGLGERFGHGLGHGVGLNVHEGPSLNYRNRKPLAAGMVVTVEPGVYIPDWGGIRLENMAVVEKEGCRVLNRDTTFLEL</sequence>
<dbReference type="Proteomes" id="UP001154240">
    <property type="component" value="Unassembled WGS sequence"/>
</dbReference>
<dbReference type="GO" id="GO:0006508">
    <property type="term" value="P:proteolysis"/>
    <property type="evidence" value="ECO:0007669"/>
    <property type="project" value="UniProtKB-KW"/>
</dbReference>
<dbReference type="Pfam" id="PF00557">
    <property type="entry name" value="Peptidase_M24"/>
    <property type="match status" value="1"/>
</dbReference>
<dbReference type="RefSeq" id="WP_307632316.1">
    <property type="nucleotide sequence ID" value="NZ_JAPHEH010000001.1"/>
</dbReference>
<gene>
    <name evidence="7" type="ORF">OLX77_04100</name>
</gene>
<evidence type="ECO:0000256" key="1">
    <source>
        <dbReference type="ARBA" id="ARBA00022670"/>
    </source>
</evidence>
<dbReference type="PANTHER" id="PTHR46112">
    <property type="entry name" value="AMINOPEPTIDASE"/>
    <property type="match status" value="1"/>
</dbReference>
<dbReference type="InterPro" id="IPR029149">
    <property type="entry name" value="Creatin/AminoP/Spt16_N"/>
</dbReference>
<dbReference type="InterPro" id="IPR001714">
    <property type="entry name" value="Pept_M24_MAP"/>
</dbReference>
<dbReference type="GO" id="GO:0004177">
    <property type="term" value="F:aminopeptidase activity"/>
    <property type="evidence" value="ECO:0007669"/>
    <property type="project" value="UniProtKB-ARBA"/>
</dbReference>
<dbReference type="InterPro" id="IPR001131">
    <property type="entry name" value="Peptidase_M24B_aminopep-P_CS"/>
</dbReference>
<proteinExistence type="predicted"/>
<keyword evidence="4" id="KW-0482">Metalloprotease</keyword>
<dbReference type="AlphaFoldDB" id="A0A9X4RPK3"/>
<evidence type="ECO:0000256" key="3">
    <source>
        <dbReference type="ARBA" id="ARBA00022801"/>
    </source>
</evidence>
<dbReference type="EMBL" id="JAPHEH010000001">
    <property type="protein sequence ID" value="MDG4475342.1"/>
    <property type="molecule type" value="Genomic_DNA"/>
</dbReference>
<evidence type="ECO:0000259" key="6">
    <source>
        <dbReference type="Pfam" id="PF01321"/>
    </source>
</evidence>
<keyword evidence="2" id="KW-0479">Metal-binding</keyword>
<evidence type="ECO:0000313" key="8">
    <source>
        <dbReference type="Proteomes" id="UP001154240"/>
    </source>
</evidence>
<dbReference type="PANTHER" id="PTHR46112:SF3">
    <property type="entry name" value="AMINOPEPTIDASE YPDF"/>
    <property type="match status" value="1"/>
</dbReference>
<reference evidence="7" key="2">
    <citation type="submission" date="2022-10" db="EMBL/GenBank/DDBJ databases">
        <authorList>
            <person name="Aronson H.S."/>
        </authorList>
    </citation>
    <scope>NUCLEOTIDE SEQUENCE</scope>
    <source>
        <strain evidence="7">RS19-109</strain>
    </source>
</reference>
<dbReference type="GO" id="GO:0008235">
    <property type="term" value="F:metalloexopeptidase activity"/>
    <property type="evidence" value="ECO:0007669"/>
    <property type="project" value="UniProtKB-ARBA"/>
</dbReference>